<evidence type="ECO:0000313" key="1">
    <source>
        <dbReference type="EMBL" id="MFD1369262.1"/>
    </source>
</evidence>
<dbReference type="RefSeq" id="WP_317792556.1">
    <property type="nucleotide sequence ID" value="NZ_AP028461.1"/>
</dbReference>
<accession>A0ABW4AEZ4</accession>
<dbReference type="Proteomes" id="UP001597183">
    <property type="component" value="Unassembled WGS sequence"/>
</dbReference>
<evidence type="ECO:0000313" key="2">
    <source>
        <dbReference type="Proteomes" id="UP001597183"/>
    </source>
</evidence>
<name>A0ABW4AEZ4_9ACTN</name>
<organism evidence="1 2">
    <name type="scientific">Actinoplanes sichuanensis</name>
    <dbReference type="NCBI Taxonomy" id="512349"/>
    <lineage>
        <taxon>Bacteria</taxon>
        <taxon>Bacillati</taxon>
        <taxon>Actinomycetota</taxon>
        <taxon>Actinomycetes</taxon>
        <taxon>Micromonosporales</taxon>
        <taxon>Micromonosporaceae</taxon>
        <taxon>Actinoplanes</taxon>
    </lineage>
</organism>
<dbReference type="SUPFAM" id="SSF52540">
    <property type="entry name" value="P-loop containing nucleoside triphosphate hydrolases"/>
    <property type="match status" value="1"/>
</dbReference>
<sequence>MPTPAISEFADRFDPETSPVSLGVLGQLDRAVGRAFRDDLCARLQRAAAALAEPEVRVTLGGRAGSGRSSLLHVLIGRALPADPGHPYTIRAGRADELLGPGGGRFADFDRAVIAEHGSLLGGSAREVSHLAVTVRGDGVPGGLLLADAPGIGADLATDGRAAAVAHAGDLLLWVTDSRRPLSRAELDHLGGHLDTHGPHSIVFVVNAFLDADTGDGWQRFQQRVAPFYRRRIAEAADELGADPPSPVFVSARAAAGHPGRFGGPELRDLLADLAAGHRATVATRLFRAEQALTDLAVDLNRRTAVAEEATAFAAAEHAARLLTTARGAVSETPRSRSAAAAVGQVGALHRVRDELLEPLLAETRRLRDNA</sequence>
<dbReference type="Gene3D" id="3.40.50.300">
    <property type="entry name" value="P-loop containing nucleotide triphosphate hydrolases"/>
    <property type="match status" value="1"/>
</dbReference>
<evidence type="ECO:0008006" key="3">
    <source>
        <dbReference type="Google" id="ProtNLM"/>
    </source>
</evidence>
<dbReference type="EMBL" id="JBHTMK010000040">
    <property type="protein sequence ID" value="MFD1369262.1"/>
    <property type="molecule type" value="Genomic_DNA"/>
</dbReference>
<protein>
    <recommendedName>
        <fullName evidence="3">Dynamin family protein</fullName>
    </recommendedName>
</protein>
<proteinExistence type="predicted"/>
<keyword evidence="2" id="KW-1185">Reference proteome</keyword>
<dbReference type="InterPro" id="IPR027417">
    <property type="entry name" value="P-loop_NTPase"/>
</dbReference>
<reference evidence="2" key="1">
    <citation type="journal article" date="2019" name="Int. J. Syst. Evol. Microbiol.">
        <title>The Global Catalogue of Microorganisms (GCM) 10K type strain sequencing project: providing services to taxonomists for standard genome sequencing and annotation.</title>
        <authorList>
            <consortium name="The Broad Institute Genomics Platform"/>
            <consortium name="The Broad Institute Genome Sequencing Center for Infectious Disease"/>
            <person name="Wu L."/>
            <person name="Ma J."/>
        </authorList>
    </citation>
    <scope>NUCLEOTIDE SEQUENCE [LARGE SCALE GENOMIC DNA]</scope>
    <source>
        <strain evidence="2">CCM 7526</strain>
    </source>
</reference>
<gene>
    <name evidence="1" type="ORF">ACFQ5G_28335</name>
</gene>
<comment type="caution">
    <text evidence="1">The sequence shown here is derived from an EMBL/GenBank/DDBJ whole genome shotgun (WGS) entry which is preliminary data.</text>
</comment>